<dbReference type="AlphaFoldDB" id="A0A4R7PA59"/>
<keyword evidence="9" id="KW-0119">Carbohydrate metabolism</keyword>
<dbReference type="InterPro" id="IPR050155">
    <property type="entry name" value="HAD-like_hydrolase_sf"/>
</dbReference>
<evidence type="ECO:0000256" key="8">
    <source>
        <dbReference type="ARBA" id="ARBA00022842"/>
    </source>
</evidence>
<dbReference type="InterPro" id="IPR006439">
    <property type="entry name" value="HAD-SF_hydro_IA"/>
</dbReference>
<dbReference type="EC" id="3.1.3.18" evidence="5"/>
<dbReference type="Gene3D" id="1.10.150.240">
    <property type="entry name" value="Putative phosphatase, domain 2"/>
    <property type="match status" value="1"/>
</dbReference>
<keyword evidence="8" id="KW-0460">Magnesium</keyword>
<dbReference type="RefSeq" id="WP_133879420.1">
    <property type="nucleotide sequence ID" value="NZ_MWIN01000023.1"/>
</dbReference>
<dbReference type="GO" id="GO:0005975">
    <property type="term" value="P:carbohydrate metabolic process"/>
    <property type="evidence" value="ECO:0007669"/>
    <property type="project" value="InterPro"/>
</dbReference>
<dbReference type="GO" id="GO:0005829">
    <property type="term" value="C:cytosol"/>
    <property type="evidence" value="ECO:0007669"/>
    <property type="project" value="TreeGrafter"/>
</dbReference>
<evidence type="ECO:0000256" key="7">
    <source>
        <dbReference type="ARBA" id="ARBA00022801"/>
    </source>
</evidence>
<comment type="catalytic activity">
    <reaction evidence="1">
        <text>2-phosphoglycolate + H2O = glycolate + phosphate</text>
        <dbReference type="Rhea" id="RHEA:14369"/>
        <dbReference type="ChEBI" id="CHEBI:15377"/>
        <dbReference type="ChEBI" id="CHEBI:29805"/>
        <dbReference type="ChEBI" id="CHEBI:43474"/>
        <dbReference type="ChEBI" id="CHEBI:58033"/>
        <dbReference type="EC" id="3.1.3.18"/>
    </reaction>
</comment>
<evidence type="ECO:0000256" key="5">
    <source>
        <dbReference type="ARBA" id="ARBA00013078"/>
    </source>
</evidence>
<dbReference type="GO" id="GO:0008967">
    <property type="term" value="F:phosphoglycolate phosphatase activity"/>
    <property type="evidence" value="ECO:0007669"/>
    <property type="project" value="UniProtKB-EC"/>
</dbReference>
<proteinExistence type="inferred from homology"/>
<comment type="similarity">
    <text evidence="4">Belongs to the HAD-like hydrolase superfamily. CbbY/CbbZ/Gph/YieH family.</text>
</comment>
<comment type="cofactor">
    <cofactor evidence="2">
        <name>Mg(2+)</name>
        <dbReference type="ChEBI" id="CHEBI:18420"/>
    </cofactor>
</comment>
<evidence type="ECO:0000256" key="2">
    <source>
        <dbReference type="ARBA" id="ARBA00001946"/>
    </source>
</evidence>
<sequence>MKDRIKAATWLFDLDGTLVDTAPDLGHAANLVRQECGLGPLPLIDYRPAASSGARGLLKVALGMTPDHAEFPQRRDSFLAHYRAGLARASKPFPGILELLLAIELQGARWGVVTNKPGWLTQPLMTELHLASRAACVISGDSTPNPKPAPDPLLLACEQLGVEPRDCVYVGDDLRDIDAAKAAKMRSVGAGWGYTGSTPIDQWNADYLAPTVADLIGLLG</sequence>
<accession>A0A4R7PA59</accession>
<dbReference type="Pfam" id="PF13419">
    <property type="entry name" value="HAD_2"/>
    <property type="match status" value="1"/>
</dbReference>
<evidence type="ECO:0000256" key="9">
    <source>
        <dbReference type="ARBA" id="ARBA00023277"/>
    </source>
</evidence>
<dbReference type="SUPFAM" id="SSF56784">
    <property type="entry name" value="HAD-like"/>
    <property type="match status" value="1"/>
</dbReference>
<dbReference type="SFLD" id="SFLDG01135">
    <property type="entry name" value="C1.5.6:_HAD__Beta-PGM__Phospha"/>
    <property type="match status" value="1"/>
</dbReference>
<dbReference type="InterPro" id="IPR023198">
    <property type="entry name" value="PGP-like_dom2"/>
</dbReference>
<dbReference type="Proteomes" id="UP000295341">
    <property type="component" value="Unassembled WGS sequence"/>
</dbReference>
<organism evidence="10 11">
    <name type="scientific">Panacagrimonas perspica</name>
    <dbReference type="NCBI Taxonomy" id="381431"/>
    <lineage>
        <taxon>Bacteria</taxon>
        <taxon>Pseudomonadati</taxon>
        <taxon>Pseudomonadota</taxon>
        <taxon>Gammaproteobacteria</taxon>
        <taxon>Nevskiales</taxon>
        <taxon>Nevskiaceae</taxon>
        <taxon>Panacagrimonas</taxon>
    </lineage>
</organism>
<evidence type="ECO:0000256" key="3">
    <source>
        <dbReference type="ARBA" id="ARBA00004818"/>
    </source>
</evidence>
<dbReference type="Gene3D" id="3.40.50.1000">
    <property type="entry name" value="HAD superfamily/HAD-like"/>
    <property type="match status" value="1"/>
</dbReference>
<evidence type="ECO:0000256" key="6">
    <source>
        <dbReference type="ARBA" id="ARBA00022723"/>
    </source>
</evidence>
<keyword evidence="7" id="KW-0378">Hydrolase</keyword>
<dbReference type="PANTHER" id="PTHR43434:SF23">
    <property type="entry name" value="PHOSPHOGLYCOLATE PHOSPHATASE"/>
    <property type="match status" value="1"/>
</dbReference>
<dbReference type="InterPro" id="IPR023214">
    <property type="entry name" value="HAD_sf"/>
</dbReference>
<evidence type="ECO:0000256" key="1">
    <source>
        <dbReference type="ARBA" id="ARBA00000830"/>
    </source>
</evidence>
<dbReference type="FunFam" id="3.40.50.1000:FF:000022">
    <property type="entry name" value="Phosphoglycolate phosphatase"/>
    <property type="match status" value="1"/>
</dbReference>
<dbReference type="GO" id="GO:0006281">
    <property type="term" value="P:DNA repair"/>
    <property type="evidence" value="ECO:0007669"/>
    <property type="project" value="TreeGrafter"/>
</dbReference>
<evidence type="ECO:0000313" key="10">
    <source>
        <dbReference type="EMBL" id="TDU30778.1"/>
    </source>
</evidence>
<dbReference type="InterPro" id="IPR036412">
    <property type="entry name" value="HAD-like_sf"/>
</dbReference>
<name>A0A4R7PA59_9GAMM</name>
<dbReference type="EMBL" id="SOBT01000008">
    <property type="protein sequence ID" value="TDU30778.1"/>
    <property type="molecule type" value="Genomic_DNA"/>
</dbReference>
<evidence type="ECO:0000256" key="4">
    <source>
        <dbReference type="ARBA" id="ARBA00006171"/>
    </source>
</evidence>
<dbReference type="InterPro" id="IPR041492">
    <property type="entry name" value="HAD_2"/>
</dbReference>
<comment type="caution">
    <text evidence="10">The sequence shown here is derived from an EMBL/GenBank/DDBJ whole genome shotgun (WGS) entry which is preliminary data.</text>
</comment>
<dbReference type="NCBIfam" id="TIGR01509">
    <property type="entry name" value="HAD-SF-IA-v3"/>
    <property type="match status" value="1"/>
</dbReference>
<dbReference type="OrthoDB" id="9776368at2"/>
<comment type="pathway">
    <text evidence="3">Organic acid metabolism; glycolate biosynthesis; glycolate from 2-phosphoglycolate: step 1/1.</text>
</comment>
<keyword evidence="11" id="KW-1185">Reference proteome</keyword>
<dbReference type="InterPro" id="IPR037512">
    <property type="entry name" value="PGPase_prok"/>
</dbReference>
<dbReference type="PANTHER" id="PTHR43434">
    <property type="entry name" value="PHOSPHOGLYCOLATE PHOSPHATASE"/>
    <property type="match status" value="1"/>
</dbReference>
<gene>
    <name evidence="10" type="ORF">DFR24_0132</name>
</gene>
<keyword evidence="6" id="KW-0479">Metal-binding</keyword>
<dbReference type="SFLD" id="SFLDG01129">
    <property type="entry name" value="C1.5:_HAD__Beta-PGM__Phosphata"/>
    <property type="match status" value="1"/>
</dbReference>
<dbReference type="GO" id="GO:0046872">
    <property type="term" value="F:metal ion binding"/>
    <property type="evidence" value="ECO:0007669"/>
    <property type="project" value="UniProtKB-KW"/>
</dbReference>
<protein>
    <recommendedName>
        <fullName evidence="5">phosphoglycolate phosphatase</fullName>
        <ecNumber evidence="5">3.1.3.18</ecNumber>
    </recommendedName>
</protein>
<dbReference type="SFLD" id="SFLDS00003">
    <property type="entry name" value="Haloacid_Dehalogenase"/>
    <property type="match status" value="1"/>
</dbReference>
<dbReference type="NCBIfam" id="TIGR01449">
    <property type="entry name" value="PGP_bact"/>
    <property type="match status" value="1"/>
</dbReference>
<dbReference type="NCBIfam" id="TIGR01549">
    <property type="entry name" value="HAD-SF-IA-v1"/>
    <property type="match status" value="1"/>
</dbReference>
<reference evidence="10 11" key="1">
    <citation type="submission" date="2019-03" db="EMBL/GenBank/DDBJ databases">
        <title>Genomic Encyclopedia of Type Strains, Phase IV (KMG-IV): sequencing the most valuable type-strain genomes for metagenomic binning, comparative biology and taxonomic classification.</title>
        <authorList>
            <person name="Goeker M."/>
        </authorList>
    </citation>
    <scope>NUCLEOTIDE SEQUENCE [LARGE SCALE GENOMIC DNA]</scope>
    <source>
        <strain evidence="10 11">DSM 26377</strain>
    </source>
</reference>
<evidence type="ECO:0000313" key="11">
    <source>
        <dbReference type="Proteomes" id="UP000295341"/>
    </source>
</evidence>